<dbReference type="InterPro" id="IPR018303">
    <property type="entry name" value="ATPase_P-typ_P_site"/>
</dbReference>
<gene>
    <name evidence="13" type="ORF">Q6348_03180</name>
</gene>
<protein>
    <submittedName>
        <fullName evidence="13">Cation-transporting P-type ATPase</fullName>
    </submittedName>
</protein>
<accession>A0ABT9D6P8</accession>
<evidence type="ECO:0000256" key="5">
    <source>
        <dbReference type="ARBA" id="ARBA00022840"/>
    </source>
</evidence>
<dbReference type="Pfam" id="PF00689">
    <property type="entry name" value="Cation_ATPase_C"/>
    <property type="match status" value="1"/>
</dbReference>
<dbReference type="SFLD" id="SFLDS00003">
    <property type="entry name" value="Haloacid_Dehalogenase"/>
    <property type="match status" value="1"/>
</dbReference>
<evidence type="ECO:0000256" key="11">
    <source>
        <dbReference type="SAM" id="Phobius"/>
    </source>
</evidence>
<dbReference type="InterPro" id="IPR006068">
    <property type="entry name" value="ATPase_P-typ_cation-transptr_C"/>
</dbReference>
<keyword evidence="9 11" id="KW-0472">Membrane</keyword>
<dbReference type="InterPro" id="IPR001757">
    <property type="entry name" value="P_typ_ATPase"/>
</dbReference>
<name>A0ABT9D6P8_9CELL</name>
<dbReference type="Pfam" id="PF00690">
    <property type="entry name" value="Cation_ATPase_N"/>
    <property type="match status" value="1"/>
</dbReference>
<dbReference type="InterPro" id="IPR008250">
    <property type="entry name" value="ATPase_P-typ_transduc_dom_A_sf"/>
</dbReference>
<evidence type="ECO:0000256" key="10">
    <source>
        <dbReference type="ARBA" id="ARBA00049360"/>
    </source>
</evidence>
<dbReference type="InterPro" id="IPR044492">
    <property type="entry name" value="P_typ_ATPase_HD_dom"/>
</dbReference>
<keyword evidence="5" id="KW-0067">ATP-binding</keyword>
<evidence type="ECO:0000313" key="13">
    <source>
        <dbReference type="EMBL" id="MDO8106195.1"/>
    </source>
</evidence>
<dbReference type="PANTHER" id="PTHR24093">
    <property type="entry name" value="CATION TRANSPORTING ATPASE"/>
    <property type="match status" value="1"/>
</dbReference>
<feature type="transmembrane region" description="Helical" evidence="11">
    <location>
        <begin position="911"/>
        <end position="930"/>
    </location>
</feature>
<evidence type="ECO:0000256" key="7">
    <source>
        <dbReference type="ARBA" id="ARBA00022967"/>
    </source>
</evidence>
<feature type="transmembrane region" description="Helical" evidence="11">
    <location>
        <begin position="257"/>
        <end position="278"/>
    </location>
</feature>
<keyword evidence="3" id="KW-0479">Metal-binding</keyword>
<dbReference type="InterPro" id="IPR023299">
    <property type="entry name" value="ATPase_P-typ_cyto_dom_N"/>
</dbReference>
<evidence type="ECO:0000256" key="8">
    <source>
        <dbReference type="ARBA" id="ARBA00022989"/>
    </source>
</evidence>
<feature type="domain" description="Cation-transporting P-type ATPase N-terminal" evidence="12">
    <location>
        <begin position="9"/>
        <end position="82"/>
    </location>
</feature>
<dbReference type="SUPFAM" id="SSF81665">
    <property type="entry name" value="Calcium ATPase, transmembrane domain M"/>
    <property type="match status" value="1"/>
</dbReference>
<keyword evidence="14" id="KW-1185">Reference proteome</keyword>
<keyword evidence="4" id="KW-0547">Nucleotide-binding</keyword>
<dbReference type="PRINTS" id="PR00120">
    <property type="entry name" value="HATPASE"/>
</dbReference>
<keyword evidence="6" id="KW-0460">Magnesium</keyword>
<dbReference type="InterPro" id="IPR023214">
    <property type="entry name" value="HAD_sf"/>
</dbReference>
<dbReference type="PRINTS" id="PR00119">
    <property type="entry name" value="CATATPASE"/>
</dbReference>
<dbReference type="Proteomes" id="UP001232536">
    <property type="component" value="Unassembled WGS sequence"/>
</dbReference>
<dbReference type="SUPFAM" id="SSF56784">
    <property type="entry name" value="HAD-like"/>
    <property type="match status" value="1"/>
</dbReference>
<sequence>MAVLTGTVEPWALSADAVARLCGSTLEGLSEEEAASRLARDGPNELRPRAPVPVWRRFLAALADPLVILLLVAVAVSLVVWVAEGASGVPVDAAVIAGIVVANAVLGLVQERRAEGAVAALAQLSAASATVLRGADPRRVPARDVVLGDVLLLAEGDTVAADARLAACAALAVGEASLTGESVPVDKDPAEARPETALADRTGMVLAGTEVVRGTGRAVVVATGTDTETGRIAELLERTPTEPTPLQREMARVGRSLGWAVAVIALVVVATVVLTSPLRTPSDAVAVLLLGVSLAVAAVPEGLPAVLSVVLALGVQRMARRNAVVTRLSSVETLGSASVICTDKTGTLTSAAMAVRHVVTASGAAEVSGTGFEPDGEITVDEESMDVRSPLGLEVAATLRCGAWASDATVREEGARWVAVGDPTEAALVVATGKLADSDARPSDVVRVGAAPFTSERKRMSVLVRGPGLPGSDGAGGTVLLVKGAPDVVLGLCTRVAVGDRTAALDPERAAQVRAAVDDMTTAALRTLAVAARQVEPVGEHPTVGAEPHVVEALEHDLVLLGVVGMMDPPRPQAAPAIAQAHRAGVGVVMITGDHPATARRVADDVGIGGAGVLPGAELDGLDDDALRDALDRTHVVARVSPAHKLRIVDALQARGEVVAMTGDGVNDAPALRAADIGVAMGVAGTEVSRRAADMVLADDDVATIVAAVREGRVIVANIRAFLRYLLSSNMGEVLTVLLGVVGAGALGLAGHGEHVVAPLLATQILWVNLLTDSAPALALGVDTPVEDLMDRPPRRPDQRVIDAAMWRGVLLVGVVTAGASLVALDLYLPGGLLDGGAGDLTTARTAAFTVLVLAQLFNAFAARSESVTAFRGLTRNAWLWGAVALSAALQVAVVHVPVLQRAFSTAPLDAQQWALCVGLAAAVLIATEVRKALARVWTR</sequence>
<evidence type="ECO:0000256" key="6">
    <source>
        <dbReference type="ARBA" id="ARBA00022842"/>
    </source>
</evidence>
<dbReference type="InterPro" id="IPR023298">
    <property type="entry name" value="ATPase_P-typ_TM_dom_sf"/>
</dbReference>
<dbReference type="SUPFAM" id="SSF81653">
    <property type="entry name" value="Calcium ATPase, transduction domain A"/>
    <property type="match status" value="1"/>
</dbReference>
<evidence type="ECO:0000256" key="3">
    <source>
        <dbReference type="ARBA" id="ARBA00022723"/>
    </source>
</evidence>
<keyword evidence="7" id="KW-1278">Translocase</keyword>
<comment type="caution">
    <text evidence="13">The sequence shown here is derived from an EMBL/GenBank/DDBJ whole genome shotgun (WGS) entry which is preliminary data.</text>
</comment>
<proteinExistence type="predicted"/>
<dbReference type="Gene3D" id="3.40.1110.10">
    <property type="entry name" value="Calcium-transporting ATPase, cytoplasmic domain N"/>
    <property type="match status" value="1"/>
</dbReference>
<evidence type="ECO:0000259" key="12">
    <source>
        <dbReference type="SMART" id="SM00831"/>
    </source>
</evidence>
<dbReference type="Gene3D" id="2.70.150.10">
    <property type="entry name" value="Calcium-transporting ATPase, cytoplasmic transduction domain A"/>
    <property type="match status" value="1"/>
</dbReference>
<dbReference type="PANTHER" id="PTHR24093:SF513">
    <property type="entry name" value="CATION-TRANSPORTING ATPASE I-RELATED"/>
    <property type="match status" value="1"/>
</dbReference>
<evidence type="ECO:0000256" key="4">
    <source>
        <dbReference type="ARBA" id="ARBA00022741"/>
    </source>
</evidence>
<dbReference type="EMBL" id="JAUQYP010000001">
    <property type="protein sequence ID" value="MDO8106195.1"/>
    <property type="molecule type" value="Genomic_DNA"/>
</dbReference>
<dbReference type="SFLD" id="SFLDF00027">
    <property type="entry name" value="p-type_atpase"/>
    <property type="match status" value="1"/>
</dbReference>
<keyword evidence="2 11" id="KW-0812">Transmembrane</keyword>
<organism evidence="13 14">
    <name type="scientific">Actinotalea lenta</name>
    <dbReference type="NCBI Taxonomy" id="3064654"/>
    <lineage>
        <taxon>Bacteria</taxon>
        <taxon>Bacillati</taxon>
        <taxon>Actinomycetota</taxon>
        <taxon>Actinomycetes</taxon>
        <taxon>Micrococcales</taxon>
        <taxon>Cellulomonadaceae</taxon>
        <taxon>Actinotalea</taxon>
    </lineage>
</organism>
<evidence type="ECO:0000256" key="2">
    <source>
        <dbReference type="ARBA" id="ARBA00022692"/>
    </source>
</evidence>
<dbReference type="RefSeq" id="WP_304599882.1">
    <property type="nucleotide sequence ID" value="NZ_JAUQYP010000001.1"/>
</dbReference>
<dbReference type="InterPro" id="IPR036412">
    <property type="entry name" value="HAD-like_sf"/>
</dbReference>
<dbReference type="SUPFAM" id="SSF81660">
    <property type="entry name" value="Metal cation-transporting ATPase, ATP-binding domain N"/>
    <property type="match status" value="1"/>
</dbReference>
<feature type="transmembrane region" description="Helical" evidence="11">
    <location>
        <begin position="89"/>
        <end position="109"/>
    </location>
</feature>
<dbReference type="Pfam" id="PF13246">
    <property type="entry name" value="Cation_ATPase"/>
    <property type="match status" value="1"/>
</dbReference>
<keyword evidence="8 11" id="KW-1133">Transmembrane helix</keyword>
<feature type="transmembrane region" description="Helical" evidence="11">
    <location>
        <begin position="841"/>
        <end position="858"/>
    </location>
</feature>
<dbReference type="InterPro" id="IPR059000">
    <property type="entry name" value="ATPase_P-type_domA"/>
</dbReference>
<feature type="transmembrane region" description="Helical" evidence="11">
    <location>
        <begin position="58"/>
        <end position="83"/>
    </location>
</feature>
<evidence type="ECO:0000256" key="9">
    <source>
        <dbReference type="ARBA" id="ARBA00023136"/>
    </source>
</evidence>
<reference evidence="13 14" key="1">
    <citation type="submission" date="2023-07" db="EMBL/GenBank/DDBJ databases">
        <title>Description of novel actinomycetes strains, isolated from tidal flat sediment.</title>
        <authorList>
            <person name="Lu C."/>
        </authorList>
    </citation>
    <scope>NUCLEOTIDE SEQUENCE [LARGE SCALE GENOMIC DNA]</scope>
    <source>
        <strain evidence="13 14">SYSU T00b441</strain>
    </source>
</reference>
<dbReference type="Gene3D" id="3.40.50.1000">
    <property type="entry name" value="HAD superfamily/HAD-like"/>
    <property type="match status" value="1"/>
</dbReference>
<evidence type="ECO:0000256" key="1">
    <source>
        <dbReference type="ARBA" id="ARBA00004651"/>
    </source>
</evidence>
<dbReference type="InterPro" id="IPR004014">
    <property type="entry name" value="ATPase_P-typ_cation-transptr_N"/>
</dbReference>
<dbReference type="SFLD" id="SFLDG00002">
    <property type="entry name" value="C1.7:_P-type_atpase_like"/>
    <property type="match status" value="1"/>
</dbReference>
<dbReference type="Pfam" id="PF00122">
    <property type="entry name" value="E1-E2_ATPase"/>
    <property type="match status" value="1"/>
</dbReference>
<feature type="transmembrane region" description="Helical" evidence="11">
    <location>
        <begin position="805"/>
        <end position="829"/>
    </location>
</feature>
<dbReference type="PROSITE" id="PS00154">
    <property type="entry name" value="ATPASE_E1_E2"/>
    <property type="match status" value="1"/>
</dbReference>
<evidence type="ECO:0000313" key="14">
    <source>
        <dbReference type="Proteomes" id="UP001232536"/>
    </source>
</evidence>
<feature type="transmembrane region" description="Helical" evidence="11">
    <location>
        <begin position="878"/>
        <end position="899"/>
    </location>
</feature>
<dbReference type="SMART" id="SM00831">
    <property type="entry name" value="Cation_ATPase_N"/>
    <property type="match status" value="1"/>
</dbReference>
<dbReference type="Gene3D" id="1.20.1110.10">
    <property type="entry name" value="Calcium-transporting ATPase, transmembrane domain"/>
    <property type="match status" value="1"/>
</dbReference>
<dbReference type="NCBIfam" id="TIGR01494">
    <property type="entry name" value="ATPase_P-type"/>
    <property type="match status" value="2"/>
</dbReference>
<comment type="catalytic activity">
    <reaction evidence="10">
        <text>ATP + H2O = ADP + phosphate + H(+)</text>
        <dbReference type="Rhea" id="RHEA:13065"/>
        <dbReference type="ChEBI" id="CHEBI:15377"/>
        <dbReference type="ChEBI" id="CHEBI:15378"/>
        <dbReference type="ChEBI" id="CHEBI:30616"/>
        <dbReference type="ChEBI" id="CHEBI:43474"/>
        <dbReference type="ChEBI" id="CHEBI:456216"/>
    </reaction>
</comment>
<feature type="transmembrane region" description="Helical" evidence="11">
    <location>
        <begin position="284"/>
        <end position="313"/>
    </location>
</feature>
<comment type="subcellular location">
    <subcellularLocation>
        <location evidence="1">Cell membrane</location>
        <topology evidence="1">Multi-pass membrane protein</topology>
    </subcellularLocation>
</comment>